<dbReference type="Proteomes" id="UP000001349">
    <property type="component" value="Chromosome"/>
</dbReference>
<dbReference type="EMBL" id="CP001348">
    <property type="protein sequence ID" value="ACL76323.1"/>
    <property type="molecule type" value="Genomic_DNA"/>
</dbReference>
<dbReference type="Pfam" id="PF13699">
    <property type="entry name" value="eCIS_core"/>
    <property type="match status" value="1"/>
</dbReference>
<evidence type="ECO:0000259" key="2">
    <source>
        <dbReference type="Pfam" id="PF13699"/>
    </source>
</evidence>
<dbReference type="eggNOG" id="COG3177">
    <property type="taxonomic scope" value="Bacteria"/>
</dbReference>
<protein>
    <submittedName>
        <fullName evidence="4">Uncharacterized protein</fullName>
    </submittedName>
</protein>
<dbReference type="KEGG" id="cce:Ccel_1975"/>
<reference evidence="4 5" key="1">
    <citation type="submission" date="2009-01" db="EMBL/GenBank/DDBJ databases">
        <title>Complete sequence of Clostridium cellulolyticum H10.</title>
        <authorList>
            <consortium name="US DOE Joint Genome Institute"/>
            <person name="Lucas S."/>
            <person name="Copeland A."/>
            <person name="Lapidus A."/>
            <person name="Glavina del Rio T."/>
            <person name="Dalin E."/>
            <person name="Tice H."/>
            <person name="Bruce D."/>
            <person name="Goodwin L."/>
            <person name="Pitluck S."/>
            <person name="Chertkov O."/>
            <person name="Saunders E."/>
            <person name="Brettin T."/>
            <person name="Detter J.C."/>
            <person name="Han C."/>
            <person name="Larimer F."/>
            <person name="Land M."/>
            <person name="Hauser L."/>
            <person name="Kyrpides N."/>
            <person name="Ivanova N."/>
            <person name="Zhou J."/>
            <person name="Richardson P."/>
        </authorList>
    </citation>
    <scope>NUCLEOTIDE SEQUENCE [LARGE SCALE GENOMIC DNA]</scope>
    <source>
        <strain evidence="5">ATCC 35319 / DSM 5812 / JCM 6584 / H10</strain>
    </source>
</reference>
<gene>
    <name evidence="4" type="ordered locus">Ccel_1975</name>
</gene>
<dbReference type="InterPro" id="IPR025295">
    <property type="entry name" value="eCIS_core_dom"/>
</dbReference>
<dbReference type="OrthoDB" id="292792at2"/>
<sequence>MYDNVKLNTARKKDTSYIQKQPKHTPTRLMKSSDPAVIIQRLRRFPQSFTKADAMVLQRTIGNKAVCKLMGEIGLFNNSPASIQQEALPEKLTQMKKEKNKTGLSDNLKAGVEKLSGLSMDDVRVHYNSGKPERLGALAYTQGTDIYVSPGQEKHIPHEVWHVVQQVQGRVKPTIHMYGAAVNDDAGLEREASEMGKKACKETIPREKGKTNDHIWLSHNPIIQGQWLNFGIGQFPDIKTMENRGENQVTSFPQKNTVQSQNVLRIHTKFLGDPRVRDFISRTCKHKPVINERKEPIQMVVLASFYGAPVQSWAILQAPLAPGPLGAPNPPGWVGNAHPNHHQRSHLIGGQFGAPKTLNNLVTLTDGSNHPGMSVHENILAAAIANNPAHLFLYHVTTDNTVFAATNSVGIPTVATPAPQGVIMDAVNLTTGIPVLQAVYVPNNIFQNHAGCVD</sequence>
<evidence type="ECO:0000313" key="5">
    <source>
        <dbReference type="Proteomes" id="UP000001349"/>
    </source>
</evidence>
<dbReference type="Gene3D" id="3.40.570.10">
    <property type="entry name" value="Extracellular Endonuclease, subunit A"/>
    <property type="match status" value="1"/>
</dbReference>
<dbReference type="InterPro" id="IPR044927">
    <property type="entry name" value="Endonuclea_NS_2"/>
</dbReference>
<name>B8I3I0_RUMCH</name>
<feature type="domain" description="eCIS core" evidence="2">
    <location>
        <begin position="105"/>
        <end position="169"/>
    </location>
</feature>
<organism evidence="4 5">
    <name type="scientific">Ruminiclostridium cellulolyticum (strain ATCC 35319 / DSM 5812 / JCM 6584 / H10)</name>
    <name type="common">Clostridium cellulolyticum</name>
    <dbReference type="NCBI Taxonomy" id="394503"/>
    <lineage>
        <taxon>Bacteria</taxon>
        <taxon>Bacillati</taxon>
        <taxon>Bacillota</taxon>
        <taxon>Clostridia</taxon>
        <taxon>Eubacteriales</taxon>
        <taxon>Oscillospiraceae</taxon>
        <taxon>Ruminiclostridium</taxon>
    </lineage>
</organism>
<dbReference type="RefSeq" id="WP_015925427.1">
    <property type="nucleotide sequence ID" value="NC_011898.1"/>
</dbReference>
<dbReference type="HOGENOM" id="CLU_602317_0_0_9"/>
<accession>B8I3I0</accession>
<dbReference type="Pfam" id="PF13930">
    <property type="entry name" value="Endonuclea_NS_2"/>
    <property type="match status" value="1"/>
</dbReference>
<keyword evidence="5" id="KW-1185">Reference proteome</keyword>
<evidence type="ECO:0000256" key="1">
    <source>
        <dbReference type="SAM" id="MobiDB-lite"/>
    </source>
</evidence>
<proteinExistence type="predicted"/>
<dbReference type="STRING" id="394503.Ccel_1975"/>
<feature type="domain" description="Type VII secretion system protein EssD-like" evidence="3">
    <location>
        <begin position="329"/>
        <end position="397"/>
    </location>
</feature>
<feature type="region of interest" description="Disordered" evidence="1">
    <location>
        <begin position="1"/>
        <end position="29"/>
    </location>
</feature>
<evidence type="ECO:0000259" key="3">
    <source>
        <dbReference type="Pfam" id="PF13930"/>
    </source>
</evidence>
<dbReference type="InterPro" id="IPR044929">
    <property type="entry name" value="DNA/RNA_non-sp_Endonuclease_sf"/>
</dbReference>
<dbReference type="AlphaFoldDB" id="B8I3I0"/>
<evidence type="ECO:0000313" key="4">
    <source>
        <dbReference type="EMBL" id="ACL76323.1"/>
    </source>
</evidence>